<dbReference type="Proteomes" id="UP001300672">
    <property type="component" value="Chromosome"/>
</dbReference>
<dbReference type="Gene3D" id="3.40.50.300">
    <property type="entry name" value="P-loop containing nucleotide triphosphate hydrolases"/>
    <property type="match status" value="2"/>
</dbReference>
<evidence type="ECO:0000259" key="8">
    <source>
        <dbReference type="PROSITE" id="PS51192"/>
    </source>
</evidence>
<evidence type="ECO:0000256" key="4">
    <source>
        <dbReference type="ARBA" id="ARBA00022801"/>
    </source>
</evidence>
<keyword evidence="5 10" id="KW-0347">Helicase</keyword>
<comment type="catalytic activity">
    <reaction evidence="7">
        <text>ATP + H2O = ADP + phosphate + H(+)</text>
        <dbReference type="Rhea" id="RHEA:13065"/>
        <dbReference type="ChEBI" id="CHEBI:15377"/>
        <dbReference type="ChEBI" id="CHEBI:15378"/>
        <dbReference type="ChEBI" id="CHEBI:30616"/>
        <dbReference type="ChEBI" id="CHEBI:43474"/>
        <dbReference type="ChEBI" id="CHEBI:456216"/>
        <dbReference type="EC" id="3.6.4.13"/>
    </reaction>
</comment>
<dbReference type="FunFam" id="3.40.50.300:FF:000439">
    <property type="entry name" value="ATP-dependent RNA helicase HrpA"/>
    <property type="match status" value="1"/>
</dbReference>
<dbReference type="CDD" id="cd18791">
    <property type="entry name" value="SF2_C_RHA"/>
    <property type="match status" value="1"/>
</dbReference>
<keyword evidence="4 10" id="KW-0378">Hydrolase</keyword>
<dbReference type="GO" id="GO:0005524">
    <property type="term" value="F:ATP binding"/>
    <property type="evidence" value="ECO:0007669"/>
    <property type="project" value="UniProtKB-KW"/>
</dbReference>
<dbReference type="SMART" id="SM00847">
    <property type="entry name" value="HA2"/>
    <property type="match status" value="1"/>
</dbReference>
<dbReference type="SMART" id="SM00487">
    <property type="entry name" value="DEXDc"/>
    <property type="match status" value="1"/>
</dbReference>
<dbReference type="InterPro" id="IPR007502">
    <property type="entry name" value="Helicase-assoc_dom"/>
</dbReference>
<keyword evidence="6" id="KW-0067">ATP-binding</keyword>
<dbReference type="InterPro" id="IPR003593">
    <property type="entry name" value="AAA+_ATPase"/>
</dbReference>
<evidence type="ECO:0000313" key="10">
    <source>
        <dbReference type="EMBL" id="WGZ90939.1"/>
    </source>
</evidence>
<gene>
    <name evidence="10" type="primary">hrpA</name>
    <name evidence="10" type="ORF">QJT80_00370</name>
</gene>
<dbReference type="InterPro" id="IPR027417">
    <property type="entry name" value="P-loop_NTPase"/>
</dbReference>
<evidence type="ECO:0000256" key="6">
    <source>
        <dbReference type="ARBA" id="ARBA00022840"/>
    </source>
</evidence>
<accession>A0AA95H8Q0</accession>
<dbReference type="InterPro" id="IPR001650">
    <property type="entry name" value="Helicase_C-like"/>
</dbReference>
<dbReference type="EMBL" id="CP124755">
    <property type="protein sequence ID" value="WGZ90939.1"/>
    <property type="molecule type" value="Genomic_DNA"/>
</dbReference>
<sequence length="1301" mass="149483">MRTSSTYNNCLIVSDSYSLKIRQLRNQLPACLGQERFGLRRVLTALEKQPNETRLAELATRMQASMQARARRLQQLPTPDYPAELPVAARREEILAAIAKHQVVIICGETGSGKTTQLPKMCLELGRGVDGFIGHTQPRRIAARSVAARIAEELKTPLGQQVGYKVRFHDRSQPSSYIKLMTDGILLAEIQQDKFLNQYDTLIIDEAHERSLNIDFLLGYLKWLLPKRRDLKVIITSATIDPERFSQHFDNAPIINVSGRTYPVDIRYRPLIDVDADEELLERDQTQAILDAVDELSHEAPGDILVFLPGEREIRETAEALRKHHPPATEILPLFARLSAEEQHRIFEPHGNRRRIILATNVAETSLTVPGIKYVVDSGYARISRYSWRAGVQRLPIEKISQASANQRSGRCGRVSNGIAIRLYSEDDYNKRALFTEPEILRTNLAAVILQLATMWVADVEDFPFVEPPDIRLIRDGYKLLFELGAVDAGYRVTPIGQQLAKLPLDPRLGRMLLAAKDNGALREMLVIVSALTLQDPRERPLDKQQASDERHSRFKDEESDFLGFLKLWDYFHEQRKHLSQRKFRDLCQKEFLSYVRLREWHDIQQQLHQMLAEMGATENEADASYDAIHQSLLTGLLGNIGQKDEEREYMGAGGRKFHIFPASGLKKKAPAWLMAAEIVETSRLYARTVAKIQPEWIEQLAGHLLRRHYTEPHWEQKPAQVAAYERTSLYGITITPRRKVNYSRIDGEISRELFIRHALVYGEYQSNAPFFKHNADLINEIETLEAKGRRRDILADEHLLYAFYDERVGKQVVNGHSFEKWRKQAEFKQPKLLFLTRDYLMQRDAGHEKSGQFPDSLQTQGMILPLRYHFDPKADDDGVTVRVPLLGLNQLSPIRFEYLVPGMLEEKITEMIRGLPKQVRKQFVPAPDYARACAEAIQPSDTVSLQTAIDQQLLRMTGHPIPPEAWQEVKLDTHLLMRFEVADESGKILKGGRDLDALKGKVRQQTQQELAAQPTQSIERTGLTQWDFGDLPETHWLETGGMKLRTWPALVDNGSSVAIRLFDNEPDAQAQHWQGVLRLFLLALPSEGKDIPRQVPQMASLCLQYAATGKCEELKDSIIRYVFRQTFHEFLSSRKQSQFQAALSVGRKHLMAQAQEAGRLLNPTLTLYHDLRKQLKSKVQPAWLEALNDINDQLNHLVYVGFLEHVTPDELRHFPRYLKGIQRRLQKLSENPTKDRSLRVQVQPYWEQWKQKGKVQVHSEMRDYRWLMEEFRVSLFAQELGTSRPVSAKRLDESWKHALH</sequence>
<dbReference type="GO" id="GO:0003723">
    <property type="term" value="F:RNA binding"/>
    <property type="evidence" value="ECO:0007669"/>
    <property type="project" value="TreeGrafter"/>
</dbReference>
<dbReference type="InterPro" id="IPR024590">
    <property type="entry name" value="HrpA_C"/>
</dbReference>
<protein>
    <recommendedName>
        <fullName evidence="2">RNA helicase</fullName>
        <ecNumber evidence="2">3.6.4.13</ecNumber>
    </recommendedName>
</protein>
<feature type="domain" description="Helicase C-terminal" evidence="9">
    <location>
        <begin position="288"/>
        <end position="456"/>
    </location>
</feature>
<evidence type="ECO:0000256" key="5">
    <source>
        <dbReference type="ARBA" id="ARBA00022806"/>
    </source>
</evidence>
<dbReference type="Pfam" id="PF21010">
    <property type="entry name" value="HA2_C"/>
    <property type="match status" value="1"/>
</dbReference>
<keyword evidence="3" id="KW-0547">Nucleotide-binding</keyword>
<dbReference type="GO" id="GO:0003724">
    <property type="term" value="F:RNA helicase activity"/>
    <property type="evidence" value="ECO:0007669"/>
    <property type="project" value="UniProtKB-EC"/>
</dbReference>
<dbReference type="InterPro" id="IPR014001">
    <property type="entry name" value="Helicase_ATP-bd"/>
</dbReference>
<dbReference type="SMART" id="SM00382">
    <property type="entry name" value="AAA"/>
    <property type="match status" value="1"/>
</dbReference>
<dbReference type="CDD" id="cd17989">
    <property type="entry name" value="DEXHc_HrpA"/>
    <property type="match status" value="1"/>
</dbReference>
<dbReference type="Pfam" id="PF07717">
    <property type="entry name" value="OB_NTP_bind"/>
    <property type="match status" value="1"/>
</dbReference>
<evidence type="ECO:0000256" key="1">
    <source>
        <dbReference type="ARBA" id="ARBA00008792"/>
    </source>
</evidence>
<evidence type="ECO:0000259" key="9">
    <source>
        <dbReference type="PROSITE" id="PS51194"/>
    </source>
</evidence>
<dbReference type="SUPFAM" id="SSF52540">
    <property type="entry name" value="P-loop containing nucleoside triphosphate hydrolases"/>
    <property type="match status" value="1"/>
</dbReference>
<dbReference type="InterPro" id="IPR011709">
    <property type="entry name" value="DEAD-box_helicase_OB_fold"/>
</dbReference>
<dbReference type="FunFam" id="1.20.120.1080:FF:000005">
    <property type="entry name" value="ATP-dependent helicase HrpA"/>
    <property type="match status" value="1"/>
</dbReference>
<dbReference type="InterPro" id="IPR010222">
    <property type="entry name" value="RNA_helicase_HrpA"/>
</dbReference>
<dbReference type="Gene3D" id="1.20.120.1080">
    <property type="match status" value="1"/>
</dbReference>
<dbReference type="Pfam" id="PF00270">
    <property type="entry name" value="DEAD"/>
    <property type="match status" value="1"/>
</dbReference>
<dbReference type="PANTHER" id="PTHR18934:SF99">
    <property type="entry name" value="ATP-DEPENDENT RNA HELICASE DHX37-RELATED"/>
    <property type="match status" value="1"/>
</dbReference>
<evidence type="ECO:0000256" key="2">
    <source>
        <dbReference type="ARBA" id="ARBA00012552"/>
    </source>
</evidence>
<dbReference type="Pfam" id="PF04408">
    <property type="entry name" value="WHD_HA2"/>
    <property type="match status" value="1"/>
</dbReference>
<reference evidence="10" key="2">
    <citation type="submission" date="2023-04" db="EMBL/GenBank/DDBJ databases">
        <authorList>
            <person name="Beletskiy A.V."/>
            <person name="Mardanov A.V."/>
            <person name="Ravin N.V."/>
        </authorList>
    </citation>
    <scope>NUCLEOTIDE SEQUENCE</scope>
    <source>
        <strain evidence="10">GKL-01</strain>
    </source>
</reference>
<evidence type="ECO:0000256" key="7">
    <source>
        <dbReference type="ARBA" id="ARBA00047984"/>
    </source>
</evidence>
<dbReference type="InterPro" id="IPR048333">
    <property type="entry name" value="HA2_WH"/>
</dbReference>
<dbReference type="EC" id="3.6.4.13" evidence="2"/>
<dbReference type="SMART" id="SM00490">
    <property type="entry name" value="HELICc"/>
    <property type="match status" value="1"/>
</dbReference>
<dbReference type="PROSITE" id="PS51194">
    <property type="entry name" value="HELICASE_CTER"/>
    <property type="match status" value="1"/>
</dbReference>
<dbReference type="InterPro" id="IPR011545">
    <property type="entry name" value="DEAD/DEAH_box_helicase_dom"/>
</dbReference>
<dbReference type="GO" id="GO:0016787">
    <property type="term" value="F:hydrolase activity"/>
    <property type="evidence" value="ECO:0007669"/>
    <property type="project" value="UniProtKB-KW"/>
</dbReference>
<dbReference type="Pfam" id="PF11898">
    <property type="entry name" value="DUF3418"/>
    <property type="match status" value="1"/>
</dbReference>
<dbReference type="NCBIfam" id="NF008348">
    <property type="entry name" value="PRK11131.1"/>
    <property type="match status" value="1"/>
</dbReference>
<dbReference type="Pfam" id="PF00271">
    <property type="entry name" value="Helicase_C"/>
    <property type="match status" value="1"/>
</dbReference>
<proteinExistence type="inferred from homology"/>
<evidence type="ECO:0000256" key="3">
    <source>
        <dbReference type="ARBA" id="ARBA00022741"/>
    </source>
</evidence>
<reference evidence="10" key="1">
    <citation type="journal article" date="2023" name="Int. J. Mol. Sci.">
        <title>Metagenomics Revealed a New Genus 'Candidatus Thiocaldithrix dubininis' gen. nov., sp. nov. and a New Species 'Candidatus Thiothrix putei' sp. nov. in the Family Thiotrichaceae, Some Members of Which Have Traits of Both Na+- and H+-Motive Energetics.</title>
        <authorList>
            <person name="Ravin N.V."/>
            <person name="Muntyan M.S."/>
            <person name="Smolyakov D.D."/>
            <person name="Rudenko T.S."/>
            <person name="Beletsky A.V."/>
            <person name="Mardanov A.V."/>
            <person name="Grabovich M.Y."/>
        </authorList>
    </citation>
    <scope>NUCLEOTIDE SEQUENCE</scope>
    <source>
        <strain evidence="10">GKL-01</strain>
    </source>
</reference>
<comment type="similarity">
    <text evidence="1">Belongs to the DEAD box helicase family. DEAH subfamily.</text>
</comment>
<dbReference type="PANTHER" id="PTHR18934">
    <property type="entry name" value="ATP-DEPENDENT RNA HELICASE"/>
    <property type="match status" value="1"/>
</dbReference>
<dbReference type="KEGG" id="tdu:QJT80_00370"/>
<dbReference type="PROSITE" id="PS51192">
    <property type="entry name" value="HELICASE_ATP_BIND_1"/>
    <property type="match status" value="1"/>
</dbReference>
<organism evidence="10">
    <name type="scientific">Candidatus Thiocaldithrix dubininis</name>
    <dbReference type="NCBI Taxonomy" id="3080823"/>
    <lineage>
        <taxon>Bacteria</taxon>
        <taxon>Pseudomonadati</taxon>
        <taxon>Pseudomonadota</taxon>
        <taxon>Gammaproteobacteria</taxon>
        <taxon>Thiotrichales</taxon>
        <taxon>Thiotrichaceae</taxon>
        <taxon>Candidatus Thiocaldithrix</taxon>
    </lineage>
</organism>
<dbReference type="FunFam" id="3.40.50.300:FF:000575">
    <property type="entry name" value="ATP-dependent helicase hrpA"/>
    <property type="match status" value="1"/>
</dbReference>
<dbReference type="NCBIfam" id="TIGR01967">
    <property type="entry name" value="DEAH_box_HrpA"/>
    <property type="match status" value="1"/>
</dbReference>
<name>A0AA95H8Q0_9GAMM</name>
<feature type="domain" description="Helicase ATP-binding" evidence="8">
    <location>
        <begin position="95"/>
        <end position="258"/>
    </location>
</feature>